<evidence type="ECO:0000256" key="3">
    <source>
        <dbReference type="ARBA" id="ARBA00022692"/>
    </source>
</evidence>
<dbReference type="InterPro" id="IPR002165">
    <property type="entry name" value="Plexin_repeat"/>
</dbReference>
<feature type="domain" description="PSI" evidence="9">
    <location>
        <begin position="328"/>
        <end position="373"/>
    </location>
</feature>
<comment type="subcellular location">
    <subcellularLocation>
        <location evidence="1">Membrane</location>
        <topology evidence="1">Single-pass type I membrane protein</topology>
    </subcellularLocation>
</comment>
<gene>
    <name evidence="10" type="primary">LOC127373391</name>
</gene>
<reference evidence="10" key="1">
    <citation type="submission" date="2025-08" db="UniProtKB">
        <authorList>
            <consortium name="Ensembl"/>
        </authorList>
    </citation>
    <scope>IDENTIFICATION</scope>
</reference>
<evidence type="ECO:0000259" key="9">
    <source>
        <dbReference type="SMART" id="SM00423"/>
    </source>
</evidence>
<keyword evidence="4" id="KW-0732">Signal</keyword>
<evidence type="ECO:0000313" key="10">
    <source>
        <dbReference type="Ensembl" id="ENSDLAP00005035492.2"/>
    </source>
</evidence>
<evidence type="ECO:0000313" key="11">
    <source>
        <dbReference type="Proteomes" id="UP000694389"/>
    </source>
</evidence>
<evidence type="ECO:0000256" key="5">
    <source>
        <dbReference type="ARBA" id="ARBA00022989"/>
    </source>
</evidence>
<dbReference type="GO" id="GO:0016020">
    <property type="term" value="C:membrane"/>
    <property type="evidence" value="ECO:0007669"/>
    <property type="project" value="UniProtKB-SubCell"/>
</dbReference>
<evidence type="ECO:0000256" key="1">
    <source>
        <dbReference type="ARBA" id="ARBA00004479"/>
    </source>
</evidence>
<keyword evidence="11" id="KW-1185">Reference proteome</keyword>
<dbReference type="PANTHER" id="PTHR13055">
    <property type="entry name" value="TUMOR ENDOTHELIAL MARKER 7 RELATED"/>
    <property type="match status" value="1"/>
</dbReference>
<sequence>MNPRCLVRWFPTSPSAQISSYCHFGMVVCLCDFLFFRLSEYFWKEKRQNVEKSLQKKYMNLCSRFFFLPYNCLDSSCDSSWVGNPQLGNHCPSVASCLILSDSPSFDHVMEDSQRYYRWQSFGPADRRTDDLWVDLNTLHKSQVQIHGILSNTHRQAARIALSFDFPFYGHHLRQIIVATGGFIFMGDITHRMLTATQYIAPLMANFDPSFSKNSTVRYSDNGNLFVVQWDKVRLKDREAEGPFTFQAALHRNGTIVFNYKDIPVPVARINSTEHPVKVGLSDAFMAFLPSVQPSDTKQRTIYEYHRVEIDTTKIANRSAFEFTPLPTCLQHTSCDLCLTSNLTTGCGWCNTLQRCSDGIDRHRQEWLDYNCPEEVRYIFHLHNREMSSYLQTGPPNHKGITENTAIIAGVVAALVLLVALTLLAVYYINTHPTVAPPFYLMQRRTNNYWPSMKFRNQGCQSSYAEVELGGHEKEGFIEAEQCC</sequence>
<organism evidence="10 11">
    <name type="scientific">Dicentrarchus labrax</name>
    <name type="common">European seabass</name>
    <name type="synonym">Morone labrax</name>
    <dbReference type="NCBI Taxonomy" id="13489"/>
    <lineage>
        <taxon>Eukaryota</taxon>
        <taxon>Metazoa</taxon>
        <taxon>Chordata</taxon>
        <taxon>Craniata</taxon>
        <taxon>Vertebrata</taxon>
        <taxon>Euteleostomi</taxon>
        <taxon>Actinopterygii</taxon>
        <taxon>Neopterygii</taxon>
        <taxon>Teleostei</taxon>
        <taxon>Neoteleostei</taxon>
        <taxon>Acanthomorphata</taxon>
        <taxon>Eupercaria</taxon>
        <taxon>Moronidae</taxon>
        <taxon>Dicentrarchus</taxon>
    </lineage>
</organism>
<protein>
    <recommendedName>
        <fullName evidence="9">PSI domain-containing protein</fullName>
    </recommendedName>
</protein>
<name>A0A8C4H0R3_DICLA</name>
<dbReference type="PANTHER" id="PTHR13055:SF10">
    <property type="entry name" value="PLEXIN DOMAIN-CONTAINING PROTEIN 1"/>
    <property type="match status" value="1"/>
</dbReference>
<keyword evidence="5 8" id="KW-1133">Transmembrane helix</keyword>
<dbReference type="Proteomes" id="UP000694389">
    <property type="component" value="Unassembled WGS sequence"/>
</dbReference>
<dbReference type="GeneTree" id="ENSGT00440000033408"/>
<dbReference type="AlphaFoldDB" id="A0A8C4H0R3"/>
<evidence type="ECO:0000256" key="4">
    <source>
        <dbReference type="ARBA" id="ARBA00022729"/>
    </source>
</evidence>
<dbReference type="InterPro" id="IPR016201">
    <property type="entry name" value="PSI"/>
</dbReference>
<feature type="transmembrane region" description="Helical" evidence="8">
    <location>
        <begin position="406"/>
        <end position="429"/>
    </location>
</feature>
<comment type="similarity">
    <text evidence="2">Belongs to the plexin family.</text>
</comment>
<evidence type="ECO:0000256" key="6">
    <source>
        <dbReference type="ARBA" id="ARBA00023136"/>
    </source>
</evidence>
<dbReference type="Pfam" id="PF01437">
    <property type="entry name" value="PSI"/>
    <property type="match status" value="1"/>
</dbReference>
<evidence type="ECO:0000256" key="7">
    <source>
        <dbReference type="ARBA" id="ARBA00023180"/>
    </source>
</evidence>
<dbReference type="Ensembl" id="ENSDLAT00005037862.2">
    <property type="protein sequence ID" value="ENSDLAP00005035492.2"/>
    <property type="gene ID" value="ENSDLAG00005015714.2"/>
</dbReference>
<keyword evidence="6 8" id="KW-0472">Membrane</keyword>
<proteinExistence type="inferred from homology"/>
<dbReference type="SMART" id="SM00423">
    <property type="entry name" value="PSI"/>
    <property type="match status" value="1"/>
</dbReference>
<evidence type="ECO:0000256" key="8">
    <source>
        <dbReference type="SAM" id="Phobius"/>
    </source>
</evidence>
<evidence type="ECO:0000256" key="2">
    <source>
        <dbReference type="ARBA" id="ARBA00010297"/>
    </source>
</evidence>
<reference evidence="10" key="2">
    <citation type="submission" date="2025-09" db="UniProtKB">
        <authorList>
            <consortium name="Ensembl"/>
        </authorList>
    </citation>
    <scope>IDENTIFICATION</scope>
</reference>
<dbReference type="SUPFAM" id="SSF103575">
    <property type="entry name" value="Plexin repeat"/>
    <property type="match status" value="1"/>
</dbReference>
<dbReference type="Gene3D" id="3.30.1680.10">
    <property type="entry name" value="ligand-binding face of the semaphorins, domain 2"/>
    <property type="match status" value="1"/>
</dbReference>
<keyword evidence="7" id="KW-0325">Glycoprotein</keyword>
<dbReference type="InterPro" id="IPR031152">
    <property type="entry name" value="PLXDC"/>
</dbReference>
<accession>A0A8C4H0R3</accession>
<keyword evidence="3 8" id="KW-0812">Transmembrane</keyword>